<dbReference type="CDD" id="cd03784">
    <property type="entry name" value="GT1_Gtf-like"/>
    <property type="match status" value="1"/>
</dbReference>
<dbReference type="PANTHER" id="PTHR11926:SF1402">
    <property type="entry name" value="GLYCOSYLTRANSFERASE"/>
    <property type="match status" value="1"/>
</dbReference>
<reference evidence="3 4" key="1">
    <citation type="submission" date="2024-11" db="EMBL/GenBank/DDBJ databases">
        <title>A near-complete genome assembly of Cinchona calisaya.</title>
        <authorList>
            <person name="Lian D.C."/>
            <person name="Zhao X.W."/>
            <person name="Wei L."/>
        </authorList>
    </citation>
    <scope>NUCLEOTIDE SEQUENCE [LARGE SCALE GENOMIC DNA]</scope>
    <source>
        <tissue evidence="3">Nenye</tissue>
    </source>
</reference>
<comment type="similarity">
    <text evidence="1">Belongs to the UDP-glycosyltransferase family.</text>
</comment>
<protein>
    <recommendedName>
        <fullName evidence="5">Glycosyltransferase</fullName>
    </recommendedName>
</protein>
<sequence>MKYFRRASKVILVPYPAQGHITPMLKFASALVSHGLEPVVVVPEFIHCRISSQIHSIDGILCKSIPDGLDEGSPHDFFTIETSMEKIMPFHLEKLLLQLDDQDQQDGRRSVVACMIVDLLASYAIDVANRCGVKVAGFWPAMLATYRLIAAVPDMLDAGIISETGCPLQEAPICVTPGQPSISAAELPWLIGTKAGKTSRFKFWTRTMDRSKTLRWLLVNSFLEECSDDDDYLQNITIPIRPISNDTMYSRTSTNNIIASFWEEDLSCLDWLNKQTAGSVLYISFGSWVSPIGEAKVKSLAIALEALKTPFLWVLGPAWREGLPRGFIEGVSKEGGRGKVVSWAPQMEVLQHEAVGYYLTHCGWNSTMEAIQCKKRLLCYPVAGDQFLNCAYIVKAWRIGVRIYGFGQRDLEEGLKRVMEDREMSYRIVRVNERLLGKEATSRAVANLTAFVNNIITI</sequence>
<proteinExistence type="inferred from homology"/>
<accession>A0ABD2Y814</accession>
<keyword evidence="2" id="KW-0808">Transferase</keyword>
<organism evidence="3 4">
    <name type="scientific">Cinchona calisaya</name>
    <dbReference type="NCBI Taxonomy" id="153742"/>
    <lineage>
        <taxon>Eukaryota</taxon>
        <taxon>Viridiplantae</taxon>
        <taxon>Streptophyta</taxon>
        <taxon>Embryophyta</taxon>
        <taxon>Tracheophyta</taxon>
        <taxon>Spermatophyta</taxon>
        <taxon>Magnoliopsida</taxon>
        <taxon>eudicotyledons</taxon>
        <taxon>Gunneridae</taxon>
        <taxon>Pentapetalae</taxon>
        <taxon>asterids</taxon>
        <taxon>lamiids</taxon>
        <taxon>Gentianales</taxon>
        <taxon>Rubiaceae</taxon>
        <taxon>Cinchonoideae</taxon>
        <taxon>Cinchoneae</taxon>
        <taxon>Cinchona</taxon>
    </lineage>
</organism>
<comment type="caution">
    <text evidence="3">The sequence shown here is derived from an EMBL/GenBank/DDBJ whole genome shotgun (WGS) entry which is preliminary data.</text>
</comment>
<name>A0ABD2Y814_9GENT</name>
<gene>
    <name evidence="3" type="ORF">ACH5RR_036853</name>
</gene>
<dbReference type="FunFam" id="3.40.50.2000:FF:000056">
    <property type="entry name" value="Glycosyltransferase"/>
    <property type="match status" value="1"/>
</dbReference>
<evidence type="ECO:0000256" key="2">
    <source>
        <dbReference type="ARBA" id="ARBA00022679"/>
    </source>
</evidence>
<dbReference type="Proteomes" id="UP001630127">
    <property type="component" value="Unassembled WGS sequence"/>
</dbReference>
<dbReference type="Gene3D" id="3.40.50.2000">
    <property type="entry name" value="Glycogen Phosphorylase B"/>
    <property type="match status" value="2"/>
</dbReference>
<dbReference type="Pfam" id="PF00201">
    <property type="entry name" value="UDPGT"/>
    <property type="match status" value="1"/>
</dbReference>
<dbReference type="SUPFAM" id="SSF53756">
    <property type="entry name" value="UDP-Glycosyltransferase/glycogen phosphorylase"/>
    <property type="match status" value="1"/>
</dbReference>
<evidence type="ECO:0008006" key="5">
    <source>
        <dbReference type="Google" id="ProtNLM"/>
    </source>
</evidence>
<keyword evidence="4" id="KW-1185">Reference proteome</keyword>
<evidence type="ECO:0000313" key="4">
    <source>
        <dbReference type="Proteomes" id="UP001630127"/>
    </source>
</evidence>
<dbReference type="InterPro" id="IPR002213">
    <property type="entry name" value="UDP_glucos_trans"/>
</dbReference>
<dbReference type="GO" id="GO:0016740">
    <property type="term" value="F:transferase activity"/>
    <property type="evidence" value="ECO:0007669"/>
    <property type="project" value="UniProtKB-KW"/>
</dbReference>
<dbReference type="AlphaFoldDB" id="A0ABD2Y814"/>
<dbReference type="PANTHER" id="PTHR11926">
    <property type="entry name" value="GLUCOSYL/GLUCURONOSYL TRANSFERASES"/>
    <property type="match status" value="1"/>
</dbReference>
<dbReference type="EMBL" id="JBJUIK010000015">
    <property type="protein sequence ID" value="KAL3502404.1"/>
    <property type="molecule type" value="Genomic_DNA"/>
</dbReference>
<evidence type="ECO:0000313" key="3">
    <source>
        <dbReference type="EMBL" id="KAL3502404.1"/>
    </source>
</evidence>
<evidence type="ECO:0000256" key="1">
    <source>
        <dbReference type="ARBA" id="ARBA00009995"/>
    </source>
</evidence>